<evidence type="ECO:0000256" key="2">
    <source>
        <dbReference type="ARBA" id="ARBA00004123"/>
    </source>
</evidence>
<evidence type="ECO:0000256" key="6">
    <source>
        <dbReference type="ARBA" id="ARBA00022884"/>
    </source>
</evidence>
<evidence type="ECO:0000256" key="7">
    <source>
        <dbReference type="ARBA" id="ARBA00023110"/>
    </source>
</evidence>
<reference evidence="13" key="3">
    <citation type="submission" date="2025-09" db="UniProtKB">
        <authorList>
            <consortium name="Ensembl"/>
        </authorList>
    </citation>
    <scope>IDENTIFICATION</scope>
</reference>
<dbReference type="GO" id="GO:0003723">
    <property type="term" value="F:RNA binding"/>
    <property type="evidence" value="ECO:0007669"/>
    <property type="project" value="UniProtKB-KW"/>
</dbReference>
<dbReference type="InterPro" id="IPR002130">
    <property type="entry name" value="Cyclophilin-type_PPIase_dom"/>
</dbReference>
<dbReference type="GO" id="GO:0003755">
    <property type="term" value="F:peptidyl-prolyl cis-trans isomerase activity"/>
    <property type="evidence" value="ECO:0007669"/>
    <property type="project" value="UniProtKB-KW"/>
</dbReference>
<reference evidence="13" key="2">
    <citation type="submission" date="2025-08" db="UniProtKB">
        <authorList>
            <consortium name="Ensembl"/>
        </authorList>
    </citation>
    <scope>IDENTIFICATION</scope>
</reference>
<feature type="domain" description="PPIase cyclophilin-type" evidence="12">
    <location>
        <begin position="158"/>
        <end position="314"/>
    </location>
</feature>
<evidence type="ECO:0000313" key="14">
    <source>
        <dbReference type="Proteomes" id="UP000001645"/>
    </source>
</evidence>
<dbReference type="AlphaFoldDB" id="A0A803XU41"/>
<evidence type="ECO:0000313" key="13">
    <source>
        <dbReference type="Ensembl" id="ENSMGAP00000023037.1"/>
    </source>
</evidence>
<dbReference type="GO" id="GO:0000398">
    <property type="term" value="P:mRNA splicing, via spliceosome"/>
    <property type="evidence" value="ECO:0007669"/>
    <property type="project" value="UniProtKB-ARBA"/>
</dbReference>
<dbReference type="GeneTree" id="ENSGT00940000156008"/>
<dbReference type="EC" id="5.2.1.8" evidence="4"/>
<protein>
    <recommendedName>
        <fullName evidence="5">Peptidyl-prolyl cis-trans isomerase E</fullName>
        <ecNumber evidence="4">5.2.1.8</ecNumber>
    </recommendedName>
    <alternativeName>
        <fullName evidence="11">Cyclophilin E</fullName>
    </alternativeName>
    <alternativeName>
        <fullName evidence="10">Rotamase E</fullName>
    </alternativeName>
</protein>
<dbReference type="GO" id="GO:0005634">
    <property type="term" value="C:nucleus"/>
    <property type="evidence" value="ECO:0007669"/>
    <property type="project" value="UniProtKB-SubCell"/>
</dbReference>
<keyword evidence="8" id="KW-0413">Isomerase</keyword>
<evidence type="ECO:0000259" key="12">
    <source>
        <dbReference type="PROSITE" id="PS50072"/>
    </source>
</evidence>
<dbReference type="Pfam" id="PF00160">
    <property type="entry name" value="Pro_isomerase"/>
    <property type="match status" value="1"/>
</dbReference>
<dbReference type="SUPFAM" id="SSF50891">
    <property type="entry name" value="Cyclophilin-like"/>
    <property type="match status" value="1"/>
</dbReference>
<dbReference type="GO" id="GO:0005739">
    <property type="term" value="C:mitochondrion"/>
    <property type="evidence" value="ECO:0007669"/>
    <property type="project" value="TreeGrafter"/>
</dbReference>
<dbReference type="GO" id="GO:0032991">
    <property type="term" value="C:protein-containing complex"/>
    <property type="evidence" value="ECO:0007669"/>
    <property type="project" value="UniProtKB-ARBA"/>
</dbReference>
<dbReference type="PROSITE" id="PS00170">
    <property type="entry name" value="CSA_PPIASE_1"/>
    <property type="match status" value="1"/>
</dbReference>
<dbReference type="InParanoid" id="A0A803XU41"/>
<name>A0A803XU41_MELGA</name>
<evidence type="ECO:0000256" key="9">
    <source>
        <dbReference type="ARBA" id="ARBA00023242"/>
    </source>
</evidence>
<dbReference type="CDD" id="cd01926">
    <property type="entry name" value="cyclophilin_ABH_like"/>
    <property type="match status" value="1"/>
</dbReference>
<gene>
    <name evidence="13" type="primary">PPIE</name>
</gene>
<evidence type="ECO:0000256" key="5">
    <source>
        <dbReference type="ARBA" id="ARBA00021137"/>
    </source>
</evidence>
<dbReference type="Ensembl" id="ENSMGAT00000021893.1">
    <property type="protein sequence ID" value="ENSMGAP00000023037.1"/>
    <property type="gene ID" value="ENSMGAG00000018196.1"/>
</dbReference>
<evidence type="ECO:0000256" key="3">
    <source>
        <dbReference type="ARBA" id="ARBA00009483"/>
    </source>
</evidence>
<organism evidence="13 14">
    <name type="scientific">Meleagris gallopavo</name>
    <name type="common">Wild turkey</name>
    <dbReference type="NCBI Taxonomy" id="9103"/>
    <lineage>
        <taxon>Eukaryota</taxon>
        <taxon>Metazoa</taxon>
        <taxon>Chordata</taxon>
        <taxon>Craniata</taxon>
        <taxon>Vertebrata</taxon>
        <taxon>Euteleostomi</taxon>
        <taxon>Archelosauria</taxon>
        <taxon>Archosauria</taxon>
        <taxon>Dinosauria</taxon>
        <taxon>Saurischia</taxon>
        <taxon>Theropoda</taxon>
        <taxon>Coelurosauria</taxon>
        <taxon>Aves</taxon>
        <taxon>Neognathae</taxon>
        <taxon>Galloanserae</taxon>
        <taxon>Galliformes</taxon>
        <taxon>Phasianidae</taxon>
        <taxon>Meleagridinae</taxon>
        <taxon>Meleagris</taxon>
    </lineage>
</organism>
<comment type="similarity">
    <text evidence="3">Belongs to the cyclophilin-type PPIase family. PPIase E subfamily.</text>
</comment>
<evidence type="ECO:0000256" key="11">
    <source>
        <dbReference type="ARBA" id="ARBA00049785"/>
    </source>
</evidence>
<dbReference type="Gene3D" id="2.40.100.10">
    <property type="entry name" value="Cyclophilin-like"/>
    <property type="match status" value="1"/>
</dbReference>
<evidence type="ECO:0000256" key="10">
    <source>
        <dbReference type="ARBA" id="ARBA00032204"/>
    </source>
</evidence>
<dbReference type="PROSITE" id="PS50072">
    <property type="entry name" value="CSA_PPIASE_2"/>
    <property type="match status" value="1"/>
</dbReference>
<keyword evidence="14" id="KW-1185">Reference proteome</keyword>
<dbReference type="GO" id="GO:0016018">
    <property type="term" value="F:cyclosporin A binding"/>
    <property type="evidence" value="ECO:0007669"/>
    <property type="project" value="TreeGrafter"/>
</dbReference>
<accession>A0A803XU41</accession>
<dbReference type="PANTHER" id="PTHR11071">
    <property type="entry name" value="PEPTIDYL-PROLYL CIS-TRANS ISOMERASE"/>
    <property type="match status" value="1"/>
</dbReference>
<dbReference type="GO" id="GO:0006457">
    <property type="term" value="P:protein folding"/>
    <property type="evidence" value="ECO:0007669"/>
    <property type="project" value="InterPro"/>
</dbReference>
<dbReference type="Proteomes" id="UP000001645">
    <property type="component" value="Chromosome 25"/>
</dbReference>
<sequence length="316" mass="34041">MLTLPSSAAVWSDDEWLKRFSGKTLEENAEEGGTEAPKAETQEVGIDGAGRALLSASEWGTATWGTGCCQLWEPGVSCGHVSPCVPKSLVSPEGAVCFCCILQQSPGCEEPPFAACCLQGLLEPDLLPALCHRLGSGRPSGGRAEQQQHHSRANPQVYMDIKIGNKPAGRLKILLRSDVVPMTVENFRCLCTQEKGFGFKGSSFHRIIPQFMCQAGDFTNHNGTGGKSIYGKKFDDENFILKHTGPGLLSMANSGPNTNGSQFFITCDKTDWLDGKHVVFGEVTEGMDVVRQIEAQGTKDGKPKQKVIISDCGECV</sequence>
<reference evidence="13 14" key="1">
    <citation type="journal article" date="2010" name="PLoS Biol.">
        <title>Multi-platform next-generation sequencing of the domestic turkey (Meleagris gallopavo): genome assembly and analysis.</title>
        <authorList>
            <person name="Dalloul R.A."/>
            <person name="Long J.A."/>
            <person name="Zimin A.V."/>
            <person name="Aslam L."/>
            <person name="Beal K."/>
            <person name="Blomberg L.A."/>
            <person name="Bouffard P."/>
            <person name="Burt D.W."/>
            <person name="Crasta O."/>
            <person name="Crooijmans R.P."/>
            <person name="Cooper K."/>
            <person name="Coulombe R.A."/>
            <person name="De S."/>
            <person name="Delany M.E."/>
            <person name="Dodgson J.B."/>
            <person name="Dong J.J."/>
            <person name="Evans C."/>
            <person name="Frederickson K.M."/>
            <person name="Flicek P."/>
            <person name="Florea L."/>
            <person name="Folkerts O."/>
            <person name="Groenen M.A."/>
            <person name="Harkins T.T."/>
            <person name="Herrero J."/>
            <person name="Hoffmann S."/>
            <person name="Megens H.J."/>
            <person name="Jiang A."/>
            <person name="de Jong P."/>
            <person name="Kaiser P."/>
            <person name="Kim H."/>
            <person name="Kim K.W."/>
            <person name="Kim S."/>
            <person name="Langenberger D."/>
            <person name="Lee M.K."/>
            <person name="Lee T."/>
            <person name="Mane S."/>
            <person name="Marcais G."/>
            <person name="Marz M."/>
            <person name="McElroy A.P."/>
            <person name="Modise T."/>
            <person name="Nefedov M."/>
            <person name="Notredame C."/>
            <person name="Paton I.R."/>
            <person name="Payne W.S."/>
            <person name="Pertea G."/>
            <person name="Prickett D."/>
            <person name="Puiu D."/>
            <person name="Qioa D."/>
            <person name="Raineri E."/>
            <person name="Ruffier M."/>
            <person name="Salzberg S.L."/>
            <person name="Schatz M.C."/>
            <person name="Scheuring C."/>
            <person name="Schmidt C.J."/>
            <person name="Schroeder S."/>
            <person name="Searle S.M."/>
            <person name="Smith E.J."/>
            <person name="Smith J."/>
            <person name="Sonstegard T.S."/>
            <person name="Stadler P.F."/>
            <person name="Tafer H."/>
            <person name="Tu Z.J."/>
            <person name="Van Tassell C.P."/>
            <person name="Vilella A.J."/>
            <person name="Williams K.P."/>
            <person name="Yorke J.A."/>
            <person name="Zhang L."/>
            <person name="Zhang H.B."/>
            <person name="Zhang X."/>
            <person name="Zhang Y."/>
            <person name="Reed K.M."/>
        </authorList>
    </citation>
    <scope>NUCLEOTIDE SEQUENCE [LARGE SCALE GENOMIC DNA]</scope>
</reference>
<comment type="catalytic activity">
    <reaction evidence="1">
        <text>[protein]-peptidylproline (omega=180) = [protein]-peptidylproline (omega=0)</text>
        <dbReference type="Rhea" id="RHEA:16237"/>
        <dbReference type="Rhea" id="RHEA-COMP:10747"/>
        <dbReference type="Rhea" id="RHEA-COMP:10748"/>
        <dbReference type="ChEBI" id="CHEBI:83833"/>
        <dbReference type="ChEBI" id="CHEBI:83834"/>
        <dbReference type="EC" id="5.2.1.8"/>
    </reaction>
</comment>
<keyword evidence="7" id="KW-0697">Rotamase</keyword>
<evidence type="ECO:0000256" key="8">
    <source>
        <dbReference type="ARBA" id="ARBA00023235"/>
    </source>
</evidence>
<evidence type="ECO:0000256" key="4">
    <source>
        <dbReference type="ARBA" id="ARBA00013194"/>
    </source>
</evidence>
<keyword evidence="6" id="KW-0694">RNA-binding</keyword>
<keyword evidence="9" id="KW-0539">Nucleus</keyword>
<proteinExistence type="inferred from homology"/>
<dbReference type="PANTHER" id="PTHR11071:SF561">
    <property type="entry name" value="PEPTIDYL-PROLYL CIS-TRANS ISOMERASE D-RELATED"/>
    <property type="match status" value="1"/>
</dbReference>
<dbReference type="InterPro" id="IPR029000">
    <property type="entry name" value="Cyclophilin-like_dom_sf"/>
</dbReference>
<dbReference type="PRINTS" id="PR00153">
    <property type="entry name" value="CSAPPISMRASE"/>
</dbReference>
<dbReference type="InterPro" id="IPR020892">
    <property type="entry name" value="Cyclophilin-type_PPIase_CS"/>
</dbReference>
<comment type="subcellular location">
    <subcellularLocation>
        <location evidence="2">Nucleus</location>
    </subcellularLocation>
</comment>
<dbReference type="FunFam" id="2.40.100.10:FF:000010">
    <property type="entry name" value="Peptidyl-prolyl cis-trans isomerase E"/>
    <property type="match status" value="1"/>
</dbReference>
<evidence type="ECO:0000256" key="1">
    <source>
        <dbReference type="ARBA" id="ARBA00000971"/>
    </source>
</evidence>